<organism evidence="15 16">
    <name type="scientific">Clupea harengus</name>
    <name type="common">Atlantic herring</name>
    <dbReference type="NCBI Taxonomy" id="7950"/>
    <lineage>
        <taxon>Eukaryota</taxon>
        <taxon>Metazoa</taxon>
        <taxon>Chordata</taxon>
        <taxon>Craniata</taxon>
        <taxon>Vertebrata</taxon>
        <taxon>Euteleostomi</taxon>
        <taxon>Actinopterygii</taxon>
        <taxon>Neopterygii</taxon>
        <taxon>Teleostei</taxon>
        <taxon>Clupei</taxon>
        <taxon>Clupeiformes</taxon>
        <taxon>Clupeoidei</taxon>
        <taxon>Clupeidae</taxon>
        <taxon>Clupea</taxon>
    </lineage>
</organism>
<keyword evidence="6 10" id="KW-0808">Transferase</keyword>
<dbReference type="Pfam" id="PF01233">
    <property type="entry name" value="NMT"/>
    <property type="match status" value="1"/>
</dbReference>
<dbReference type="Gene3D" id="3.40.630.170">
    <property type="match status" value="1"/>
</dbReference>
<gene>
    <name evidence="16" type="primary">nmt1b</name>
</gene>
<evidence type="ECO:0000313" key="16">
    <source>
        <dbReference type="RefSeq" id="XP_031417205.1"/>
    </source>
</evidence>
<feature type="compositionally biased region" description="Basic residues" evidence="12">
    <location>
        <begin position="25"/>
        <end position="36"/>
    </location>
</feature>
<dbReference type="GO" id="GO:0016020">
    <property type="term" value="C:membrane"/>
    <property type="evidence" value="ECO:0007669"/>
    <property type="project" value="UniProtKB-SubCell"/>
</dbReference>
<evidence type="ECO:0000256" key="3">
    <source>
        <dbReference type="ARBA" id="ARBA00009469"/>
    </source>
</evidence>
<dbReference type="InterPro" id="IPR000903">
    <property type="entry name" value="NMT"/>
</dbReference>
<keyword evidence="4" id="KW-0963">Cytoplasm</keyword>
<evidence type="ECO:0000259" key="13">
    <source>
        <dbReference type="Pfam" id="PF01233"/>
    </source>
</evidence>
<evidence type="ECO:0000256" key="8">
    <source>
        <dbReference type="ARBA" id="ARBA00023315"/>
    </source>
</evidence>
<dbReference type="AlphaFoldDB" id="A0A6P8EZF6"/>
<evidence type="ECO:0000313" key="15">
    <source>
        <dbReference type="Proteomes" id="UP000515152"/>
    </source>
</evidence>
<comment type="function">
    <text evidence="10">Adds a myristoyl group to the N-terminal glycine residue of certain cellular proteins.</text>
</comment>
<reference evidence="16" key="1">
    <citation type="submission" date="2025-08" db="UniProtKB">
        <authorList>
            <consortium name="RefSeq"/>
        </authorList>
    </citation>
    <scope>IDENTIFICATION</scope>
</reference>
<keyword evidence="7" id="KW-0472">Membrane</keyword>
<evidence type="ECO:0000256" key="4">
    <source>
        <dbReference type="ARBA" id="ARBA00022490"/>
    </source>
</evidence>
<comment type="similarity">
    <text evidence="3 11">Belongs to the NMT family.</text>
</comment>
<dbReference type="GO" id="GO:0004379">
    <property type="term" value="F:glycylpeptide N-tetradecanoyltransferase activity"/>
    <property type="evidence" value="ECO:0007669"/>
    <property type="project" value="UniProtKB-EC"/>
</dbReference>
<comment type="catalytic activity">
    <reaction evidence="9 10">
        <text>N-terminal glycyl-[protein] + tetradecanoyl-CoA = N-tetradecanoylglycyl-[protein] + CoA + H(+)</text>
        <dbReference type="Rhea" id="RHEA:15521"/>
        <dbReference type="Rhea" id="RHEA-COMP:12666"/>
        <dbReference type="Rhea" id="RHEA-COMP:12667"/>
        <dbReference type="ChEBI" id="CHEBI:15378"/>
        <dbReference type="ChEBI" id="CHEBI:57287"/>
        <dbReference type="ChEBI" id="CHEBI:57385"/>
        <dbReference type="ChEBI" id="CHEBI:64723"/>
        <dbReference type="ChEBI" id="CHEBI:133050"/>
        <dbReference type="EC" id="2.3.1.97"/>
    </reaction>
</comment>
<dbReference type="GO" id="GO:0005829">
    <property type="term" value="C:cytosol"/>
    <property type="evidence" value="ECO:0007669"/>
    <property type="project" value="UniProtKB-SubCell"/>
</dbReference>
<dbReference type="Proteomes" id="UP000515152">
    <property type="component" value="Chromosome 23"/>
</dbReference>
<dbReference type="FunFam" id="3.40.630.170:FF:000003">
    <property type="entry name" value="Glycylpeptide N-tetradecanoyltransferase"/>
    <property type="match status" value="1"/>
</dbReference>
<dbReference type="InterPro" id="IPR022676">
    <property type="entry name" value="NMT_N"/>
</dbReference>
<accession>A0A6P8EZF6</accession>
<dbReference type="SUPFAM" id="SSF55729">
    <property type="entry name" value="Acyl-CoA N-acyltransferases (Nat)"/>
    <property type="match status" value="2"/>
</dbReference>
<keyword evidence="5" id="KW-0597">Phosphoprotein</keyword>
<dbReference type="InterPro" id="IPR016181">
    <property type="entry name" value="Acyl_CoA_acyltransferase"/>
</dbReference>
<feature type="domain" description="Glycylpeptide N-tetradecanoyltransferase N-terminal" evidence="13">
    <location>
        <begin position="117"/>
        <end position="266"/>
    </location>
</feature>
<dbReference type="PIRSF" id="PIRSF015892">
    <property type="entry name" value="N-myristl_transf"/>
    <property type="match status" value="1"/>
</dbReference>
<protein>
    <recommendedName>
        <fullName evidence="10">Glycylpeptide N-tetradecanoyltransferase</fullName>
        <ecNumber evidence="10">2.3.1.97</ecNumber>
    </recommendedName>
</protein>
<evidence type="ECO:0000256" key="6">
    <source>
        <dbReference type="ARBA" id="ARBA00022679"/>
    </source>
</evidence>
<feature type="domain" description="Glycylpeptide N-tetradecanoyltransferase C-terminal" evidence="14">
    <location>
        <begin position="280"/>
        <end position="459"/>
    </location>
</feature>
<dbReference type="PANTHER" id="PTHR11377">
    <property type="entry name" value="N-MYRISTOYL TRANSFERASE"/>
    <property type="match status" value="1"/>
</dbReference>
<feature type="region of interest" description="Disordered" evidence="12">
    <location>
        <begin position="1"/>
        <end position="49"/>
    </location>
</feature>
<dbReference type="Pfam" id="PF02799">
    <property type="entry name" value="NMT_C"/>
    <property type="match status" value="1"/>
</dbReference>
<sequence length="468" mass="53822">MPENTEMAEPKPSKKNLKDEGSVEKKKKKKKTRSKEKKTWAEEGQPDPFEVLDALPESKQQEIQRALHLFSLGQAPPRSLAEARRHTYRFWNTQPVPKIGEEVKDHGPILEQEKCVAREEPFSLPEGFSWATLDIQNPAQLEELCLLLNANYIEEDDNTMRFVFSPQFLLWALCPPGWQCQWHCGVRVNSNQKLVGFISAIPSTIQTYDTELPMVEVNFLCVHKKLRSKRVAPVLCREISRRVMQHRIVQAVYSASNVLPSPTATCRYWHRSLNPRKLIEVNFSSLGWNMTVQRALKLNRLPEAPKTPGLRPMRAEDGPAVQTLLEEYLKRFQLRPKFSEQEVLHWLLPREEVIDTYVVESPEGVLTDLLSFYTLTSAVLNHPVHRSLKAAFCFYYAHTATPLPRLMEDVLHLAKARGFDVFTALNVMENGSVLEQLKFSPAEGHKHYYLYNWRCPTLAADKVGLVLK</sequence>
<name>A0A6P8EZF6_CLUHA</name>
<dbReference type="InterPro" id="IPR022678">
    <property type="entry name" value="NMT_CS"/>
</dbReference>
<keyword evidence="8 10" id="KW-0012">Acyltransferase</keyword>
<evidence type="ECO:0000256" key="5">
    <source>
        <dbReference type="ARBA" id="ARBA00022553"/>
    </source>
</evidence>
<comment type="subcellular location">
    <subcellularLocation>
        <location evidence="2">Cytoplasm</location>
        <location evidence="2">Cytosol</location>
    </subcellularLocation>
    <subcellularLocation>
        <location evidence="1">Membrane</location>
        <topology evidence="1">Peripheral membrane protein</topology>
    </subcellularLocation>
</comment>
<evidence type="ECO:0000256" key="11">
    <source>
        <dbReference type="RuleBase" id="RU004178"/>
    </source>
</evidence>
<evidence type="ECO:0000256" key="2">
    <source>
        <dbReference type="ARBA" id="ARBA00004514"/>
    </source>
</evidence>
<evidence type="ECO:0000256" key="7">
    <source>
        <dbReference type="ARBA" id="ARBA00023136"/>
    </source>
</evidence>
<evidence type="ECO:0000256" key="10">
    <source>
        <dbReference type="RuleBase" id="RU000586"/>
    </source>
</evidence>
<dbReference type="KEGG" id="char:105905396"/>
<dbReference type="RefSeq" id="XP_031417205.1">
    <property type="nucleotide sequence ID" value="XM_031561345.2"/>
</dbReference>
<proteinExistence type="inferred from homology"/>
<evidence type="ECO:0000256" key="12">
    <source>
        <dbReference type="SAM" id="MobiDB-lite"/>
    </source>
</evidence>
<dbReference type="CTD" id="562651"/>
<evidence type="ECO:0000259" key="14">
    <source>
        <dbReference type="Pfam" id="PF02799"/>
    </source>
</evidence>
<evidence type="ECO:0000256" key="9">
    <source>
        <dbReference type="ARBA" id="ARBA00048276"/>
    </source>
</evidence>
<keyword evidence="15" id="KW-1185">Reference proteome</keyword>
<feature type="compositionally biased region" description="Basic and acidic residues" evidence="12">
    <location>
        <begin position="8"/>
        <end position="24"/>
    </location>
</feature>
<dbReference type="InterPro" id="IPR022677">
    <property type="entry name" value="NMT_C"/>
</dbReference>
<dbReference type="EC" id="2.3.1.97" evidence="10"/>
<dbReference type="OrthoDB" id="60315at2759"/>
<dbReference type="GeneID" id="105905396"/>
<evidence type="ECO:0000256" key="1">
    <source>
        <dbReference type="ARBA" id="ARBA00004170"/>
    </source>
</evidence>
<dbReference type="PANTHER" id="PTHR11377:SF7">
    <property type="entry name" value="GLYCYLPEPTIDE N-TETRADECANOYLTRANSFERASE 1"/>
    <property type="match status" value="1"/>
</dbReference>
<dbReference type="PROSITE" id="PS00975">
    <property type="entry name" value="NMT_1"/>
    <property type="match status" value="1"/>
</dbReference>